<gene>
    <name evidence="2" type="ORF">BU26DRAFT_510726</name>
</gene>
<dbReference type="AlphaFoldDB" id="A0A6A6HWM2"/>
<dbReference type="RefSeq" id="XP_033677323.1">
    <property type="nucleotide sequence ID" value="XM_033827255.1"/>
</dbReference>
<organism evidence="2 3">
    <name type="scientific">Trematosphaeria pertusa</name>
    <dbReference type="NCBI Taxonomy" id="390896"/>
    <lineage>
        <taxon>Eukaryota</taxon>
        <taxon>Fungi</taxon>
        <taxon>Dikarya</taxon>
        <taxon>Ascomycota</taxon>
        <taxon>Pezizomycotina</taxon>
        <taxon>Dothideomycetes</taxon>
        <taxon>Pleosporomycetidae</taxon>
        <taxon>Pleosporales</taxon>
        <taxon>Massarineae</taxon>
        <taxon>Trematosphaeriaceae</taxon>
        <taxon>Trematosphaeria</taxon>
    </lineage>
</organism>
<feature type="compositionally biased region" description="Basic and acidic residues" evidence="1">
    <location>
        <begin position="45"/>
        <end position="60"/>
    </location>
</feature>
<proteinExistence type="predicted"/>
<evidence type="ECO:0000313" key="3">
    <source>
        <dbReference type="Proteomes" id="UP000800094"/>
    </source>
</evidence>
<keyword evidence="3" id="KW-1185">Reference proteome</keyword>
<evidence type="ECO:0000313" key="2">
    <source>
        <dbReference type="EMBL" id="KAF2242319.1"/>
    </source>
</evidence>
<sequence length="527" mass="59350">MSRGTRVRRTAGQHSLGVRPSVNYYDGQAVGHEALYDTGEAENGMGEHDQHYPEQWDDGHPTNSSAKILDEVIHTVPITYKMVQRAEPATHREFEDLRPAMIVYHAELEQTMNSNAVWHPGVEHVYPTPAGLFSVKLETPWIIDELHPEISAITCRRVTTHDIEAYTPKRKAEHLQLVQPNQHPINHTPHELLQIKTCYHRKPKSGAIDMANKKTFRVPKGIKLYGELEPELSFYYLDCIKKFDTSKNQASRLQLQEMFPRFIDSGLGASLSRGTPMPLLNNLRALATGLLATMPSRAGKQHNREAVAEDSLANKRPVNSDYSSVHVKEKIGVASLPETAVRLKPAEHCSTAAPRNMQQSTTIEPIHGCMATLSREETDWEHLICDLDNKIGDLEIDRMCPKCDLEIAQKHYNEDLQKYPAPRKESQQRDLDPYVREIETAKQEICLIDQALDKLRISHEDASQKLQEQQLARKARLALCRSRSLAPPVVYVINNSYSRGHFANAAPALLPDASWPGALSSNLASIC</sequence>
<name>A0A6A6HWM2_9PLEO</name>
<reference evidence="2" key="1">
    <citation type="journal article" date="2020" name="Stud. Mycol.">
        <title>101 Dothideomycetes genomes: a test case for predicting lifestyles and emergence of pathogens.</title>
        <authorList>
            <person name="Haridas S."/>
            <person name="Albert R."/>
            <person name="Binder M."/>
            <person name="Bloem J."/>
            <person name="Labutti K."/>
            <person name="Salamov A."/>
            <person name="Andreopoulos B."/>
            <person name="Baker S."/>
            <person name="Barry K."/>
            <person name="Bills G."/>
            <person name="Bluhm B."/>
            <person name="Cannon C."/>
            <person name="Castanera R."/>
            <person name="Culley D."/>
            <person name="Daum C."/>
            <person name="Ezra D."/>
            <person name="Gonzalez J."/>
            <person name="Henrissat B."/>
            <person name="Kuo A."/>
            <person name="Liang C."/>
            <person name="Lipzen A."/>
            <person name="Lutzoni F."/>
            <person name="Magnuson J."/>
            <person name="Mondo S."/>
            <person name="Nolan M."/>
            <person name="Ohm R."/>
            <person name="Pangilinan J."/>
            <person name="Park H.-J."/>
            <person name="Ramirez L."/>
            <person name="Alfaro M."/>
            <person name="Sun H."/>
            <person name="Tritt A."/>
            <person name="Yoshinaga Y."/>
            <person name="Zwiers L.-H."/>
            <person name="Turgeon B."/>
            <person name="Goodwin S."/>
            <person name="Spatafora J."/>
            <person name="Crous P."/>
            <person name="Grigoriev I."/>
        </authorList>
    </citation>
    <scope>NUCLEOTIDE SEQUENCE</scope>
    <source>
        <strain evidence="2">CBS 122368</strain>
    </source>
</reference>
<evidence type="ECO:0000256" key="1">
    <source>
        <dbReference type="SAM" id="MobiDB-lite"/>
    </source>
</evidence>
<dbReference type="GeneID" id="54580585"/>
<dbReference type="EMBL" id="ML987208">
    <property type="protein sequence ID" value="KAF2242319.1"/>
    <property type="molecule type" value="Genomic_DNA"/>
</dbReference>
<dbReference type="Proteomes" id="UP000800094">
    <property type="component" value="Unassembled WGS sequence"/>
</dbReference>
<protein>
    <submittedName>
        <fullName evidence="2">Uncharacterized protein</fullName>
    </submittedName>
</protein>
<accession>A0A6A6HWM2</accession>
<feature type="region of interest" description="Disordered" evidence="1">
    <location>
        <begin position="40"/>
        <end position="61"/>
    </location>
</feature>